<evidence type="ECO:0000313" key="6">
    <source>
        <dbReference type="EMBL" id="TDC78865.1"/>
    </source>
</evidence>
<keyword evidence="7" id="KW-1185">Reference proteome</keyword>
<comment type="similarity">
    <text evidence="5">Belongs to the metallo-dependent hydrolases superfamily. Phosphotriesterase family.</text>
</comment>
<feature type="binding site" description="via carbamate group" evidence="4">
    <location>
        <position position="154"/>
    </location>
    <ligand>
        <name>Zn(2+)</name>
        <dbReference type="ChEBI" id="CHEBI:29105"/>
        <label>1</label>
    </ligand>
</feature>
<accession>A0A4V2Y437</accession>
<dbReference type="EMBL" id="SMKI01000026">
    <property type="protein sequence ID" value="TDC78865.1"/>
    <property type="molecule type" value="Genomic_DNA"/>
</dbReference>
<dbReference type="Pfam" id="PF02126">
    <property type="entry name" value="PTE"/>
    <property type="match status" value="1"/>
</dbReference>
<comment type="cofactor">
    <cofactor evidence="4">
        <name>a divalent metal cation</name>
        <dbReference type="ChEBI" id="CHEBI:60240"/>
    </cofactor>
    <text evidence="4">Binds 2 divalent metal cations per subunit.</text>
</comment>
<feature type="binding site" evidence="4">
    <location>
        <position position="187"/>
    </location>
    <ligand>
        <name>Zn(2+)</name>
        <dbReference type="ChEBI" id="CHEBI:29105"/>
        <label>2</label>
    </ligand>
</feature>
<dbReference type="AlphaFoldDB" id="A0A4V2Y437"/>
<evidence type="ECO:0000256" key="3">
    <source>
        <dbReference type="PIRSR" id="PIRSR601559-50"/>
    </source>
</evidence>
<evidence type="ECO:0000256" key="4">
    <source>
        <dbReference type="PIRSR" id="PIRSR601559-51"/>
    </source>
</evidence>
<feature type="binding site" evidence="4">
    <location>
        <position position="32"/>
    </location>
    <ligand>
        <name>Zn(2+)</name>
        <dbReference type="ChEBI" id="CHEBI:29105"/>
        <label>1</label>
    </ligand>
</feature>
<reference evidence="6 7" key="1">
    <citation type="submission" date="2019-03" db="EMBL/GenBank/DDBJ databases">
        <title>Draft genome sequences of novel Actinobacteria.</title>
        <authorList>
            <person name="Sahin N."/>
            <person name="Ay H."/>
            <person name="Saygin H."/>
        </authorList>
    </citation>
    <scope>NUCLEOTIDE SEQUENCE [LARGE SCALE GENOMIC DNA]</scope>
    <source>
        <strain evidence="6 7">DSM 41900</strain>
    </source>
</reference>
<gene>
    <name evidence="6" type="ORF">E1283_04115</name>
</gene>
<sequence>MATSENPVGEEAVVQTVRGPVPVTDLGVTLMHEHLFVLTPDVQQNQPHLWNEEERVEDAVAKLTGAHELGVRTFVDLTAIGQGRFIPRVKKVAARVPLNIIVATGVYTYHDVPYFFHYRGPGRLFEGPEPMTELFVRDITTGIADTGVRAAVLKCATEEATVSEGVERVLRATAQAHRETGAPITTHSNAYVRNGLPQQKILAEEGVDLRHVIIGHSGDTDDLDYLRELMDAGSTIGMDRFGLDNFTPHEKRVRIVADLVADGYADRMVLSHDCPCFIDYFTQEDMAATLPDWDYTHLHRRVIPALLELGVTEDDVRQMLVDNPRRYFTPVAPY</sequence>
<evidence type="ECO:0000256" key="2">
    <source>
        <dbReference type="ARBA" id="ARBA00022801"/>
    </source>
</evidence>
<proteinExistence type="inferred from homology"/>
<feature type="binding site" description="via carbamate group" evidence="4">
    <location>
        <position position="154"/>
    </location>
    <ligand>
        <name>Zn(2+)</name>
        <dbReference type="ChEBI" id="CHEBI:29105"/>
        <label>2</label>
    </ligand>
</feature>
<dbReference type="GO" id="GO:0016788">
    <property type="term" value="F:hydrolase activity, acting on ester bonds"/>
    <property type="evidence" value="ECO:0007669"/>
    <property type="project" value="InterPro"/>
</dbReference>
<feature type="binding site" evidence="4">
    <location>
        <position position="216"/>
    </location>
    <ligand>
        <name>Zn(2+)</name>
        <dbReference type="ChEBI" id="CHEBI:29105"/>
        <label>2</label>
    </ligand>
</feature>
<dbReference type="PANTHER" id="PTHR10819">
    <property type="entry name" value="PHOSPHOTRIESTERASE-RELATED"/>
    <property type="match status" value="1"/>
</dbReference>
<protein>
    <submittedName>
        <fullName evidence="6">Phosphotriesterase</fullName>
    </submittedName>
</protein>
<feature type="binding site" evidence="4">
    <location>
        <position position="34"/>
    </location>
    <ligand>
        <name>Zn(2+)</name>
        <dbReference type="ChEBI" id="CHEBI:29105"/>
        <label>1</label>
    </ligand>
</feature>
<dbReference type="RefSeq" id="WP_132816477.1">
    <property type="nucleotide sequence ID" value="NZ_SMKI01000026.1"/>
</dbReference>
<evidence type="ECO:0000256" key="5">
    <source>
        <dbReference type="PROSITE-ProRule" id="PRU00679"/>
    </source>
</evidence>
<dbReference type="InterPro" id="IPR001559">
    <property type="entry name" value="Phosphotriesterase"/>
</dbReference>
<evidence type="ECO:0000313" key="7">
    <source>
        <dbReference type="Proteomes" id="UP000295345"/>
    </source>
</evidence>
<dbReference type="OrthoDB" id="9795018at2"/>
<dbReference type="Gene3D" id="3.20.20.140">
    <property type="entry name" value="Metal-dependent hydrolases"/>
    <property type="match status" value="1"/>
</dbReference>
<feature type="modified residue" description="N6-carboxylysine" evidence="3 5">
    <location>
        <position position="154"/>
    </location>
</feature>
<comment type="caution">
    <text evidence="6">The sequence shown here is derived from an EMBL/GenBank/DDBJ whole genome shotgun (WGS) entry which is preliminary data.</text>
</comment>
<dbReference type="InterPro" id="IPR017947">
    <property type="entry name" value="AryldialkylPase_Zn-BS"/>
</dbReference>
<dbReference type="SUPFAM" id="SSF51556">
    <property type="entry name" value="Metallo-dependent hydrolases"/>
    <property type="match status" value="1"/>
</dbReference>
<dbReference type="InterPro" id="IPR032466">
    <property type="entry name" value="Metal_Hydrolase"/>
</dbReference>
<organism evidence="6 7">
    <name type="scientific">Streptomyces hainanensis</name>
    <dbReference type="NCBI Taxonomy" id="402648"/>
    <lineage>
        <taxon>Bacteria</taxon>
        <taxon>Bacillati</taxon>
        <taxon>Actinomycetota</taxon>
        <taxon>Actinomycetes</taxon>
        <taxon>Kitasatosporales</taxon>
        <taxon>Streptomycetaceae</taxon>
        <taxon>Streptomyces</taxon>
    </lineage>
</organism>
<keyword evidence="2" id="KW-0378">Hydrolase</keyword>
<dbReference type="GO" id="GO:0008270">
    <property type="term" value="F:zinc ion binding"/>
    <property type="evidence" value="ECO:0007669"/>
    <property type="project" value="InterPro"/>
</dbReference>
<dbReference type="PANTHER" id="PTHR10819:SF3">
    <property type="entry name" value="PHOSPHOTRIESTERASE-RELATED PROTEIN"/>
    <property type="match status" value="1"/>
</dbReference>
<dbReference type="PROSITE" id="PS01322">
    <property type="entry name" value="PHOSPHOTRIESTERASE_1"/>
    <property type="match status" value="1"/>
</dbReference>
<dbReference type="Proteomes" id="UP000295345">
    <property type="component" value="Unassembled WGS sequence"/>
</dbReference>
<keyword evidence="1 4" id="KW-0479">Metal-binding</keyword>
<feature type="binding site" evidence="4">
    <location>
        <position position="273"/>
    </location>
    <ligand>
        <name>Zn(2+)</name>
        <dbReference type="ChEBI" id="CHEBI:29105"/>
        <label>1</label>
    </ligand>
</feature>
<dbReference type="PROSITE" id="PS51347">
    <property type="entry name" value="PHOSPHOTRIESTERASE_2"/>
    <property type="match status" value="1"/>
</dbReference>
<name>A0A4V2Y437_9ACTN</name>
<evidence type="ECO:0000256" key="1">
    <source>
        <dbReference type="ARBA" id="ARBA00022723"/>
    </source>
</evidence>